<protein>
    <submittedName>
        <fullName evidence="2">Uncharacterized protein</fullName>
    </submittedName>
</protein>
<reference evidence="2" key="2">
    <citation type="submission" date="2013-10" db="EMBL/GenBank/DDBJ databases">
        <authorList>
            <person name="Aslett M."/>
        </authorList>
    </citation>
    <scope>NUCLEOTIDE SEQUENCE</scope>
    <source>
        <strain evidence="2">Houghton</strain>
    </source>
</reference>
<evidence type="ECO:0000313" key="2">
    <source>
        <dbReference type="EMBL" id="CDI79787.1"/>
    </source>
</evidence>
<keyword evidence="3" id="KW-1185">Reference proteome</keyword>
<feature type="region of interest" description="Disordered" evidence="1">
    <location>
        <begin position="71"/>
        <end position="105"/>
    </location>
</feature>
<dbReference type="OMA" id="WDETKEQ"/>
<evidence type="ECO:0000313" key="3">
    <source>
        <dbReference type="Proteomes" id="UP000018050"/>
    </source>
</evidence>
<gene>
    <name evidence="2" type="ORF">EAH_00012380</name>
</gene>
<feature type="region of interest" description="Disordered" evidence="1">
    <location>
        <begin position="181"/>
        <end position="241"/>
    </location>
</feature>
<organism evidence="2 3">
    <name type="scientific">Eimeria acervulina</name>
    <name type="common">Coccidian parasite</name>
    <dbReference type="NCBI Taxonomy" id="5801"/>
    <lineage>
        <taxon>Eukaryota</taxon>
        <taxon>Sar</taxon>
        <taxon>Alveolata</taxon>
        <taxon>Apicomplexa</taxon>
        <taxon>Conoidasida</taxon>
        <taxon>Coccidia</taxon>
        <taxon>Eucoccidiorida</taxon>
        <taxon>Eimeriorina</taxon>
        <taxon>Eimeriidae</taxon>
        <taxon>Eimeria</taxon>
    </lineage>
</organism>
<feature type="compositionally biased region" description="Acidic residues" evidence="1">
    <location>
        <begin position="194"/>
        <end position="217"/>
    </location>
</feature>
<dbReference type="AlphaFoldDB" id="U6GJN8"/>
<reference evidence="2" key="1">
    <citation type="submission" date="2013-10" db="EMBL/GenBank/DDBJ databases">
        <title>Genomic analysis of the causative agents of coccidiosis in chickens.</title>
        <authorList>
            <person name="Reid A.J."/>
            <person name="Blake D."/>
            <person name="Billington K."/>
            <person name="Browne H."/>
            <person name="Dunn M."/>
            <person name="Hung S."/>
            <person name="Kawahara F."/>
            <person name="Miranda-Saavedra D."/>
            <person name="Mourier T."/>
            <person name="Nagra H."/>
            <person name="Otto T.D."/>
            <person name="Rawlings N."/>
            <person name="Sanchez A."/>
            <person name="Sanders M."/>
            <person name="Subramaniam C."/>
            <person name="Tay Y."/>
            <person name="Dear P."/>
            <person name="Doerig C."/>
            <person name="Gruber A."/>
            <person name="Parkinson J."/>
            <person name="Shirley M."/>
            <person name="Wan K.L."/>
            <person name="Berriman M."/>
            <person name="Tomley F."/>
            <person name="Pain A."/>
        </authorList>
    </citation>
    <scope>NUCLEOTIDE SEQUENCE</scope>
    <source>
        <strain evidence="2">Houghton</strain>
    </source>
</reference>
<dbReference type="OrthoDB" id="10666126at2759"/>
<dbReference type="EMBL" id="HG671081">
    <property type="protein sequence ID" value="CDI79787.1"/>
    <property type="molecule type" value="Genomic_DNA"/>
</dbReference>
<sequence length="424" mass="44852">MQQQAASHSLKKRGGLMGLALTYYSLLVLLARGSHAFARNLVGSGQGALQHAEAATGQDAATNVPSFLLAAHQHQHHQHQQQQQEGEKQELEEAQNEEPNGEQQHPVQEMVDAEEAAALLSLEEKAKSGEIAADQLKGAVESAFSAFIQQTENNLKSLEEAVAAVEAGRLPVEAPSFLAVEEGQGDTSTLPSASEEENADGADAPVDAEAEGEGDEELGARTKGTWDETKEQAKETMEEVKDRVREWDERLSTLVGNAKQDAKKAARKLKDAIVEGVDKAKRKMRRGWRKFIDNMHHQLVGADKEDSDGEAAQAATDDATGERGGGTEDERLKRKLFGGGLHPPEDGEGSEGNGSVSTADGEGRSGAEGEPSGKGADFKLADALQSGAPGSGGDANKGTKKGETRTAAPPSASQAQHTATEDTR</sequence>
<feature type="region of interest" description="Disordered" evidence="1">
    <location>
        <begin position="301"/>
        <end position="424"/>
    </location>
</feature>
<dbReference type="Proteomes" id="UP000018050">
    <property type="component" value="Unassembled WGS sequence"/>
</dbReference>
<dbReference type="RefSeq" id="XP_013250168.1">
    <property type="nucleotide sequence ID" value="XM_013394714.1"/>
</dbReference>
<proteinExistence type="predicted"/>
<name>U6GJN8_EIMAC</name>
<feature type="compositionally biased region" description="Basic and acidic residues" evidence="1">
    <location>
        <begin position="218"/>
        <end position="241"/>
    </location>
</feature>
<dbReference type="GeneID" id="25269308"/>
<dbReference type="VEuPathDB" id="ToxoDB:EAH_00012380"/>
<accession>U6GJN8</accession>
<evidence type="ECO:0000256" key="1">
    <source>
        <dbReference type="SAM" id="MobiDB-lite"/>
    </source>
</evidence>
<dbReference type="Gene3D" id="6.10.140.1430">
    <property type="match status" value="1"/>
</dbReference>